<dbReference type="SUPFAM" id="SSF51182">
    <property type="entry name" value="RmlC-like cupins"/>
    <property type="match status" value="1"/>
</dbReference>
<proteinExistence type="predicted"/>
<sequence>MGRRAGTCHVGRVMRRLGPSDYRDMPWKNGGGVTRELLKLPHPSEPARFLARLSIASVAASGPFSVFPGIERTILVLEGAGMALSLGGAPEVVLDPRSPPFVFPGEAETHCRLLAGPVRDFNLMVERALAEATLEVVHLAPGGTRAVAGTGSLVLHGVAGRAELSGTPLAQEETLWLEAPGSRVLRSDEGATVISIHLTRRG</sequence>
<dbReference type="Gene3D" id="2.60.120.10">
    <property type="entry name" value="Jelly Rolls"/>
    <property type="match status" value="1"/>
</dbReference>
<organism evidence="1 2">
    <name type="scientific">Archangium minus</name>
    <dbReference type="NCBI Taxonomy" id="83450"/>
    <lineage>
        <taxon>Bacteria</taxon>
        <taxon>Pseudomonadati</taxon>
        <taxon>Myxococcota</taxon>
        <taxon>Myxococcia</taxon>
        <taxon>Myxococcales</taxon>
        <taxon>Cystobacterineae</taxon>
        <taxon>Archangiaceae</taxon>
        <taxon>Archangium</taxon>
    </lineage>
</organism>
<protein>
    <submittedName>
        <fullName evidence="1">HutD family protein</fullName>
    </submittedName>
</protein>
<dbReference type="Pfam" id="PF05962">
    <property type="entry name" value="HutD"/>
    <property type="match status" value="1"/>
</dbReference>
<evidence type="ECO:0000313" key="2">
    <source>
        <dbReference type="Proteomes" id="UP001611383"/>
    </source>
</evidence>
<dbReference type="PANTHER" id="PTHR37943">
    <property type="entry name" value="PROTEIN VES"/>
    <property type="match status" value="1"/>
</dbReference>
<keyword evidence="2" id="KW-1185">Reference proteome</keyword>
<gene>
    <name evidence="1" type="ORF">F0U60_48445</name>
</gene>
<dbReference type="Proteomes" id="UP001611383">
    <property type="component" value="Chromosome"/>
</dbReference>
<dbReference type="InterPro" id="IPR014710">
    <property type="entry name" value="RmlC-like_jellyroll"/>
</dbReference>
<dbReference type="InterPro" id="IPR011051">
    <property type="entry name" value="RmlC_Cupin_sf"/>
</dbReference>
<reference evidence="1 2" key="1">
    <citation type="submission" date="2019-08" db="EMBL/GenBank/DDBJ databases">
        <title>Archangium and Cystobacter genomes.</title>
        <authorList>
            <person name="Chen I.-C.K."/>
            <person name="Wielgoss S."/>
        </authorList>
    </citation>
    <scope>NUCLEOTIDE SEQUENCE [LARGE SCALE GENOMIC DNA]</scope>
    <source>
        <strain evidence="1 2">Cbm 6</strain>
    </source>
</reference>
<accession>A0ABY9X6S3</accession>
<dbReference type="PANTHER" id="PTHR37943:SF1">
    <property type="entry name" value="PROTEIN VES"/>
    <property type="match status" value="1"/>
</dbReference>
<dbReference type="CDD" id="cd20293">
    <property type="entry name" value="cupin_HutD_N"/>
    <property type="match status" value="1"/>
</dbReference>
<dbReference type="EMBL" id="CP043494">
    <property type="protein sequence ID" value="WNG51097.1"/>
    <property type="molecule type" value="Genomic_DNA"/>
</dbReference>
<dbReference type="InterPro" id="IPR010282">
    <property type="entry name" value="Uncharacterised_HutD/Ves"/>
</dbReference>
<evidence type="ECO:0000313" key="1">
    <source>
        <dbReference type="EMBL" id="WNG51097.1"/>
    </source>
</evidence>
<name>A0ABY9X6S3_9BACT</name>